<dbReference type="AlphaFoldDB" id="A0A918FQV5"/>
<dbReference type="RefSeq" id="WP_229877711.1">
    <property type="nucleotide sequence ID" value="NZ_BMTL01000002.1"/>
</dbReference>
<proteinExistence type="predicted"/>
<dbReference type="SUPFAM" id="SSF53098">
    <property type="entry name" value="Ribonuclease H-like"/>
    <property type="match status" value="1"/>
</dbReference>
<dbReference type="Gene3D" id="3.30.420.10">
    <property type="entry name" value="Ribonuclease H-like superfamily/Ribonuclease H"/>
    <property type="match status" value="1"/>
</dbReference>
<dbReference type="GO" id="GO:0015074">
    <property type="term" value="P:DNA integration"/>
    <property type="evidence" value="ECO:0007669"/>
    <property type="project" value="InterPro"/>
</dbReference>
<dbReference type="InterPro" id="IPR036397">
    <property type="entry name" value="RNaseH_sf"/>
</dbReference>
<evidence type="ECO:0000313" key="3">
    <source>
        <dbReference type="Proteomes" id="UP000606194"/>
    </source>
</evidence>
<gene>
    <name evidence="2" type="ORF">GCM10010269_04700</name>
</gene>
<dbReference type="PROSITE" id="PS50994">
    <property type="entry name" value="INTEGRASE"/>
    <property type="match status" value="1"/>
</dbReference>
<protein>
    <recommendedName>
        <fullName evidence="1">Integrase catalytic domain-containing protein</fullName>
    </recommendedName>
</protein>
<reference evidence="2" key="2">
    <citation type="submission" date="2020-09" db="EMBL/GenBank/DDBJ databases">
        <authorList>
            <person name="Sun Q."/>
            <person name="Ohkuma M."/>
        </authorList>
    </citation>
    <scope>NUCLEOTIDE SEQUENCE</scope>
    <source>
        <strain evidence="2">JCM 4386</strain>
    </source>
</reference>
<feature type="domain" description="Integrase catalytic" evidence="1">
    <location>
        <begin position="256"/>
        <end position="448"/>
    </location>
</feature>
<dbReference type="Proteomes" id="UP000606194">
    <property type="component" value="Unassembled WGS sequence"/>
</dbReference>
<organism evidence="2 3">
    <name type="scientific">Streptomyces humidus</name>
    <dbReference type="NCBI Taxonomy" id="52259"/>
    <lineage>
        <taxon>Bacteria</taxon>
        <taxon>Bacillati</taxon>
        <taxon>Actinomycetota</taxon>
        <taxon>Actinomycetes</taxon>
        <taxon>Kitasatosporales</taxon>
        <taxon>Streptomycetaceae</taxon>
        <taxon>Streptomyces</taxon>
    </lineage>
</organism>
<dbReference type="EMBL" id="BMTL01000002">
    <property type="protein sequence ID" value="GGR69014.1"/>
    <property type="molecule type" value="Genomic_DNA"/>
</dbReference>
<name>A0A918FQV5_9ACTN</name>
<dbReference type="GO" id="GO:0003676">
    <property type="term" value="F:nucleic acid binding"/>
    <property type="evidence" value="ECO:0007669"/>
    <property type="project" value="InterPro"/>
</dbReference>
<keyword evidence="3" id="KW-1185">Reference proteome</keyword>
<evidence type="ECO:0000259" key="1">
    <source>
        <dbReference type="PROSITE" id="PS50994"/>
    </source>
</evidence>
<comment type="caution">
    <text evidence="2">The sequence shown here is derived from an EMBL/GenBank/DDBJ whole genome shotgun (WGS) entry which is preliminary data.</text>
</comment>
<sequence>MNAWTTTLRTGLPLVYDGEQFTIAEIEGRRILLQQMSAEGRPTWRQVDLSVLLAHPSTEFLVETSPAEPAAAALLGGLSSAEDDALTVRFRHVQEVRFGFQLGSSELALEGEPRPDYAPGMPLMHRYRAKATELGVDPATVRRWVSKVERDGPAGLVSKRQPKGVLDRADPRWLEMARTVIGSLEKSSRPVRGLVLMEIEERLAKKYGSDEVSIPKQTTGYALLKELGRGTNAFQGSTKGKRSIANRPQGVFGKLRATRPGEYVVLDTNSLDVFAMEPVTCRWVQCELTVAMDLYSKVITGLRLTPVSTKSTDVAGVLFETIRPREVPSASTGEPLPYCGVPSTVVFDAQKLVDAHGQPLLPAVAAETIIYDHGRIYVSNHIASVSAKLDISLQPARPHTPTDKPVERWFKTLNQGLLAALPGYKGPDVHSRGEKVRPRRTSFWTSLR</sequence>
<reference evidence="2" key="1">
    <citation type="journal article" date="2014" name="Int. J. Syst. Evol. Microbiol.">
        <title>Complete genome sequence of Corynebacterium casei LMG S-19264T (=DSM 44701T), isolated from a smear-ripened cheese.</title>
        <authorList>
            <consortium name="US DOE Joint Genome Institute (JGI-PGF)"/>
            <person name="Walter F."/>
            <person name="Albersmeier A."/>
            <person name="Kalinowski J."/>
            <person name="Ruckert C."/>
        </authorList>
    </citation>
    <scope>NUCLEOTIDE SEQUENCE</scope>
    <source>
        <strain evidence="2">JCM 4386</strain>
    </source>
</reference>
<evidence type="ECO:0000313" key="2">
    <source>
        <dbReference type="EMBL" id="GGR69014.1"/>
    </source>
</evidence>
<dbReference type="InterPro" id="IPR001584">
    <property type="entry name" value="Integrase_cat-core"/>
</dbReference>
<dbReference type="InterPro" id="IPR012337">
    <property type="entry name" value="RNaseH-like_sf"/>
</dbReference>
<accession>A0A918FQV5</accession>